<evidence type="ECO:0000256" key="1">
    <source>
        <dbReference type="SAM" id="MobiDB-lite"/>
    </source>
</evidence>
<evidence type="ECO:0000259" key="2">
    <source>
        <dbReference type="Pfam" id="PF07287"/>
    </source>
</evidence>
<sequence>MIDFIMAGFSSVYATELLPRFCSLLIKMRNNAASSRWATKGQRPVRIANCSGARGDPGYQMLRQATLGDVDFITGDYLAEMNLAEHAEAMAAGQHPGYDPYAWDGIQQSIDAIAAKRIKIVINGGALNPRGLAVQTQKLVSSRGYDLKVAYVAGDNLLDEVRDSLAKTGTLPAHLDSNNPEIQTQAHTNDLLDTQGKPVVSANTYLGARAIVKGLEAGADIIICGRVADASPVIGAAWYWHGWKETYYDALAGALIAGHLIECSAYVTGSNFSGFSEYDLDRFVDLPFGIVEVDAGGSCVVTKHEGTKGLVNVDVVKCQFLYELQGDVYLNSDVKAYTQNISIEAVGKDRVRVSGVTGGPPPPTTKLAIFYRGGFESQLLINATGYGTDKKWELFEKQMRFGLAKRGLTADKFHFLEFQVLGTPAANPSSQFKSTTYCRVFTQAEDADTVMAVPMVMGEFAMQHFSGFHLSLDQRTALPRPYLAFYPALYRQHSLKETVNILTPSRSSSGGGGGGGSSQETATTTSSIAAGHPPAFEALEARKNYNTVSPIAISTLGPTTRMRLGDIALARSGDKGANINFGIFVRSAGQWDWFRSFMSREKMRELLGEDDDGYFIERVEFPRLWAVHFVIYGILGRGVSSSTKLDCLGKGFADYVRDKVVEVPVGILEGARL</sequence>
<dbReference type="Proteomes" id="UP000007802">
    <property type="component" value="Unassembled WGS sequence"/>
</dbReference>
<dbReference type="InterPro" id="IPR056362">
    <property type="entry name" value="AtuA-like_ferredoxin_dom"/>
</dbReference>
<organism evidence="4">
    <name type="scientific">Ajellomyces dermatitidis (strain ATCC 18188 / CBS 674.68)</name>
    <name type="common">Blastomyces dermatitidis</name>
    <dbReference type="NCBI Taxonomy" id="653446"/>
    <lineage>
        <taxon>Eukaryota</taxon>
        <taxon>Fungi</taxon>
        <taxon>Dikarya</taxon>
        <taxon>Ascomycota</taxon>
        <taxon>Pezizomycotina</taxon>
        <taxon>Eurotiomycetes</taxon>
        <taxon>Eurotiomycetidae</taxon>
        <taxon>Onygenales</taxon>
        <taxon>Ajellomycetaceae</taxon>
        <taxon>Blastomyces</taxon>
    </lineage>
</organism>
<dbReference type="HOGENOM" id="CLU_012617_0_0_1"/>
<dbReference type="PANTHER" id="PTHR47585:SF1">
    <property type="entry name" value="DUF1446 DOMAIN-CONTAINING PROTEIN"/>
    <property type="match status" value="1"/>
</dbReference>
<reference evidence="4" key="1">
    <citation type="submission" date="2010-03" db="EMBL/GenBank/DDBJ databases">
        <title>Annotation of Blastomyces dermatitidis strain ATCC 18188.</title>
        <authorList>
            <consortium name="The Broad Institute Genome Sequencing Platform"/>
            <consortium name="Broad Institute Genome Sequencing Center for Infectious Disease."/>
            <person name="Cuomo C."/>
            <person name="Klein B."/>
            <person name="Sullivan T."/>
            <person name="Heitman J."/>
            <person name="Young S."/>
            <person name="Zeng Q."/>
            <person name="Gargeya S."/>
            <person name="Alvarado L."/>
            <person name="Berlin A.M."/>
            <person name="Chapman S.B."/>
            <person name="Chen Z."/>
            <person name="Freedman E."/>
            <person name="Gellesch M."/>
            <person name="Goldberg J."/>
            <person name="Griggs A."/>
            <person name="Gujja S."/>
            <person name="Heilman E."/>
            <person name="Heiman D."/>
            <person name="Howarth C."/>
            <person name="Mehta T."/>
            <person name="Neiman D."/>
            <person name="Pearson M."/>
            <person name="Roberts A."/>
            <person name="Saif S."/>
            <person name="Shea T."/>
            <person name="Shenoy N."/>
            <person name="Sisk P."/>
            <person name="Stolte C."/>
            <person name="Sykes S."/>
            <person name="White J."/>
            <person name="Yandava C."/>
            <person name="Haas B."/>
            <person name="Nusbaum C."/>
            <person name="Birren B."/>
        </authorList>
    </citation>
    <scope>NUCLEOTIDE SEQUENCE [LARGE SCALE GENOMIC DNA]</scope>
    <source>
        <strain evidence="4">ATCC 18188</strain>
    </source>
</reference>
<evidence type="ECO:0000313" key="4">
    <source>
        <dbReference type="EMBL" id="EGE79628.2"/>
    </source>
</evidence>
<accession>F2T8R5</accession>
<dbReference type="InterPro" id="IPR010839">
    <property type="entry name" value="AtuA_N"/>
</dbReference>
<feature type="region of interest" description="Disordered" evidence="1">
    <location>
        <begin position="502"/>
        <end position="524"/>
    </location>
</feature>
<name>F2T8R5_AJEDA</name>
<protein>
    <submittedName>
        <fullName evidence="4">DUF1446 domain-containing protein</fullName>
    </submittedName>
</protein>
<gene>
    <name evidence="4" type="ORF">BDDG_02569</name>
</gene>
<feature type="domain" description="AtuA-like ferredoxin-fold" evidence="3">
    <location>
        <begin position="562"/>
        <end position="660"/>
    </location>
</feature>
<proteinExistence type="predicted"/>
<evidence type="ECO:0000259" key="3">
    <source>
        <dbReference type="Pfam" id="PF23544"/>
    </source>
</evidence>
<dbReference type="Pfam" id="PF07287">
    <property type="entry name" value="AtuA"/>
    <property type="match status" value="1"/>
</dbReference>
<dbReference type="Pfam" id="PF23544">
    <property type="entry name" value="AtuA_ferredoxin"/>
    <property type="match status" value="1"/>
</dbReference>
<dbReference type="OrthoDB" id="4181500at2759"/>
<dbReference type="EMBL" id="GG749416">
    <property type="protein sequence ID" value="EGE79628.2"/>
    <property type="molecule type" value="Genomic_DNA"/>
</dbReference>
<dbReference type="AlphaFoldDB" id="F2T8R5"/>
<feature type="domain" description="Acyclic terpene utilisation N-terminal" evidence="2">
    <location>
        <begin position="45"/>
        <end position="500"/>
    </location>
</feature>
<dbReference type="PANTHER" id="PTHR47585">
    <property type="match status" value="1"/>
</dbReference>